<dbReference type="PROSITE" id="PS00211">
    <property type="entry name" value="ABC_TRANSPORTER_1"/>
    <property type="match status" value="1"/>
</dbReference>
<keyword evidence="4 6" id="KW-0067">ATP-binding</keyword>
<dbReference type="RefSeq" id="WP_271090972.1">
    <property type="nucleotide sequence ID" value="NZ_JAPJZH010000011.1"/>
</dbReference>
<keyword evidence="7" id="KW-1185">Reference proteome</keyword>
<evidence type="ECO:0000256" key="3">
    <source>
        <dbReference type="ARBA" id="ARBA00022741"/>
    </source>
</evidence>
<dbReference type="Proteomes" id="UP001148313">
    <property type="component" value="Unassembled WGS sequence"/>
</dbReference>
<dbReference type="EMBL" id="JAPJZH010000011">
    <property type="protein sequence ID" value="MDA4847165.1"/>
    <property type="molecule type" value="Genomic_DNA"/>
</dbReference>
<dbReference type="Pfam" id="PF08402">
    <property type="entry name" value="TOBE_2"/>
    <property type="match status" value="1"/>
</dbReference>
<sequence length="348" mass="37765">MAEVKLTGLSKHYGDFAAASNVSFDVESGSFLSLLGPSGCGKTTTLRMIIGFEQPTAGDIFIDGERINDIKPWLRDLGVVFQNYALFPYMTVAENVAFGLKQRGVEPAEIKRRASKFLELVGLPGKEDRFPRQLSGGQQQRVALARALVIEPRVLLLDEPLSNLDAKLRAEMRFELKRIQNETGVTSVFVTHDQEEALTLSDRIVVMNHGEVVTVGKPKEIWERPTSAFVADFLGVENIFAPDGFEPGAVVIGGKRFAAEHDGQGNRLVGLRSTDIEIGGDADAGLAGRVQQTSYRGSINTYVVDVPGIARPLYISTATDLPIGSNIVLKPRDGAVLILDPDMEIAAA</sequence>
<dbReference type="InterPro" id="IPR013611">
    <property type="entry name" value="Transp-assoc_OB_typ2"/>
</dbReference>
<keyword evidence="3" id="KW-0547">Nucleotide-binding</keyword>
<dbReference type="SUPFAM" id="SSF52540">
    <property type="entry name" value="P-loop containing nucleoside triphosphate hydrolases"/>
    <property type="match status" value="1"/>
</dbReference>
<dbReference type="InterPro" id="IPR003439">
    <property type="entry name" value="ABC_transporter-like_ATP-bd"/>
</dbReference>
<evidence type="ECO:0000259" key="5">
    <source>
        <dbReference type="PROSITE" id="PS50893"/>
    </source>
</evidence>
<protein>
    <submittedName>
        <fullName evidence="6">ABC transporter ATP-binding protein</fullName>
    </submittedName>
</protein>
<dbReference type="InterPro" id="IPR003593">
    <property type="entry name" value="AAA+_ATPase"/>
</dbReference>
<organism evidence="6 7">
    <name type="scientific">Hoeflea poritis</name>
    <dbReference type="NCBI Taxonomy" id="2993659"/>
    <lineage>
        <taxon>Bacteria</taxon>
        <taxon>Pseudomonadati</taxon>
        <taxon>Pseudomonadota</taxon>
        <taxon>Alphaproteobacteria</taxon>
        <taxon>Hyphomicrobiales</taxon>
        <taxon>Rhizobiaceae</taxon>
        <taxon>Hoeflea</taxon>
    </lineage>
</organism>
<dbReference type="InterPro" id="IPR008995">
    <property type="entry name" value="Mo/tungstate-bd_C_term_dom"/>
</dbReference>
<dbReference type="PANTHER" id="PTHR42781:SF4">
    <property type="entry name" value="SPERMIDINE_PUTRESCINE IMPORT ATP-BINDING PROTEIN POTA"/>
    <property type="match status" value="1"/>
</dbReference>
<evidence type="ECO:0000256" key="1">
    <source>
        <dbReference type="ARBA" id="ARBA00005417"/>
    </source>
</evidence>
<name>A0ABT4VR27_9HYPH</name>
<dbReference type="InterPro" id="IPR017871">
    <property type="entry name" value="ABC_transporter-like_CS"/>
</dbReference>
<dbReference type="InterPro" id="IPR027417">
    <property type="entry name" value="P-loop_NTPase"/>
</dbReference>
<dbReference type="SMART" id="SM00382">
    <property type="entry name" value="AAA"/>
    <property type="match status" value="1"/>
</dbReference>
<feature type="domain" description="ABC transporter" evidence="5">
    <location>
        <begin position="4"/>
        <end position="234"/>
    </location>
</feature>
<dbReference type="SUPFAM" id="SSF50331">
    <property type="entry name" value="MOP-like"/>
    <property type="match status" value="1"/>
</dbReference>
<reference evidence="6" key="1">
    <citation type="submission" date="2022-11" db="EMBL/GenBank/DDBJ databases">
        <title>Hoeflea poritis sp. nov., isolated from scleractinian coral Porites lutea.</title>
        <authorList>
            <person name="Zhang G."/>
            <person name="Wei Q."/>
            <person name="Cai L."/>
        </authorList>
    </citation>
    <scope>NUCLEOTIDE SEQUENCE</scope>
    <source>
        <strain evidence="6">E7-10</strain>
    </source>
</reference>
<keyword evidence="2" id="KW-0813">Transport</keyword>
<gene>
    <name evidence="6" type="ORF">OOZ53_17530</name>
</gene>
<proteinExistence type="inferred from homology"/>
<dbReference type="GO" id="GO:0005524">
    <property type="term" value="F:ATP binding"/>
    <property type="evidence" value="ECO:0007669"/>
    <property type="project" value="UniProtKB-KW"/>
</dbReference>
<evidence type="ECO:0000313" key="6">
    <source>
        <dbReference type="EMBL" id="MDA4847165.1"/>
    </source>
</evidence>
<dbReference type="PROSITE" id="PS50893">
    <property type="entry name" value="ABC_TRANSPORTER_2"/>
    <property type="match status" value="1"/>
</dbReference>
<dbReference type="PANTHER" id="PTHR42781">
    <property type="entry name" value="SPERMIDINE/PUTRESCINE IMPORT ATP-BINDING PROTEIN POTA"/>
    <property type="match status" value="1"/>
</dbReference>
<dbReference type="InterPro" id="IPR050093">
    <property type="entry name" value="ABC_SmlMolc_Importer"/>
</dbReference>
<dbReference type="Pfam" id="PF00005">
    <property type="entry name" value="ABC_tran"/>
    <property type="match status" value="1"/>
</dbReference>
<dbReference type="Gene3D" id="3.40.50.300">
    <property type="entry name" value="P-loop containing nucleotide triphosphate hydrolases"/>
    <property type="match status" value="1"/>
</dbReference>
<comment type="caution">
    <text evidence="6">The sequence shown here is derived from an EMBL/GenBank/DDBJ whole genome shotgun (WGS) entry which is preliminary data.</text>
</comment>
<accession>A0ABT4VR27</accession>
<evidence type="ECO:0000256" key="2">
    <source>
        <dbReference type="ARBA" id="ARBA00022448"/>
    </source>
</evidence>
<evidence type="ECO:0000313" key="7">
    <source>
        <dbReference type="Proteomes" id="UP001148313"/>
    </source>
</evidence>
<comment type="similarity">
    <text evidence="1">Belongs to the ABC transporter superfamily.</text>
</comment>
<evidence type="ECO:0000256" key="4">
    <source>
        <dbReference type="ARBA" id="ARBA00022840"/>
    </source>
</evidence>